<reference evidence="4 5" key="1">
    <citation type="submission" date="2019-05" db="EMBL/GenBank/DDBJ databases">
        <title>Nesterenkonia sp. GY239, isolated from the Southern Atlantic Ocean.</title>
        <authorList>
            <person name="Zhang G."/>
        </authorList>
    </citation>
    <scope>NUCLEOTIDE SEQUENCE [LARGE SCALE GENOMIC DNA]</scope>
    <source>
        <strain evidence="4 5">GY239</strain>
    </source>
</reference>
<evidence type="ECO:0000256" key="3">
    <source>
        <dbReference type="SAM" id="Phobius"/>
    </source>
</evidence>
<dbReference type="Proteomes" id="UP000306544">
    <property type="component" value="Unassembled WGS sequence"/>
</dbReference>
<keyword evidence="3" id="KW-0472">Membrane</keyword>
<dbReference type="RefSeq" id="WP_138169182.1">
    <property type="nucleotide sequence ID" value="NZ_VAWA01000002.1"/>
</dbReference>
<evidence type="ECO:0000256" key="2">
    <source>
        <dbReference type="SAM" id="MobiDB-lite"/>
    </source>
</evidence>
<evidence type="ECO:0008006" key="6">
    <source>
        <dbReference type="Google" id="ProtNLM"/>
    </source>
</evidence>
<keyword evidence="3" id="KW-0812">Transmembrane</keyword>
<name>A0A5R9AL43_9MICC</name>
<dbReference type="OrthoDB" id="4424518at2"/>
<feature type="region of interest" description="Disordered" evidence="2">
    <location>
        <begin position="123"/>
        <end position="161"/>
    </location>
</feature>
<gene>
    <name evidence="4" type="ORF">FEF27_02140</name>
</gene>
<feature type="compositionally biased region" description="Acidic residues" evidence="2">
    <location>
        <begin position="123"/>
        <end position="135"/>
    </location>
</feature>
<dbReference type="InterPro" id="IPR029050">
    <property type="entry name" value="Immunoprotect_excell_Ig-like"/>
</dbReference>
<feature type="transmembrane region" description="Helical" evidence="3">
    <location>
        <begin position="21"/>
        <end position="38"/>
    </location>
</feature>
<evidence type="ECO:0000256" key="1">
    <source>
        <dbReference type="ARBA" id="ARBA00022729"/>
    </source>
</evidence>
<dbReference type="Gene3D" id="2.60.40.1240">
    <property type="match status" value="1"/>
</dbReference>
<evidence type="ECO:0000313" key="5">
    <source>
        <dbReference type="Proteomes" id="UP000306544"/>
    </source>
</evidence>
<dbReference type="AlphaFoldDB" id="A0A5R9AL43"/>
<keyword evidence="5" id="KW-1185">Reference proteome</keyword>
<protein>
    <recommendedName>
        <fullName evidence="6">DUF4190 domain-containing protein</fullName>
    </recommendedName>
</protein>
<organism evidence="4 5">
    <name type="scientific">Nesterenkonia sphaerica</name>
    <dbReference type="NCBI Taxonomy" id="1804988"/>
    <lineage>
        <taxon>Bacteria</taxon>
        <taxon>Bacillati</taxon>
        <taxon>Actinomycetota</taxon>
        <taxon>Actinomycetes</taxon>
        <taxon>Micrococcales</taxon>
        <taxon>Micrococcaceae</taxon>
        <taxon>Nesterenkonia</taxon>
    </lineage>
</organism>
<comment type="caution">
    <text evidence="4">The sequence shown here is derived from an EMBL/GenBank/DDBJ whole genome shotgun (WGS) entry which is preliminary data.</text>
</comment>
<accession>A0A5R9AL43</accession>
<keyword evidence="1" id="KW-0732">Signal</keyword>
<sequence length="290" mass="30663">MTASYNPYYPDQQAPPAPKGVGIAAMVLGIVSVVLAFIPLIGLLSFLLGPLAVVLGIVAIAKHRGEGQGIAGVVTGAIGTIFAIAGLLITGAFFTSAEDELLRLEEEARSVDPEDEEEVAELEQEVQDQQEEVADERETPEQTGDAAGQGTREDPLPLGETVADDEWEVTVHSVERDADDAIAAENPYNDPAPDGMTYILVNISATYLGEGSDSPMMGVELAYVSSTGETSASYDYIVVTPDSFDDFAELYTGGTETGNVALAVPPDDDGTLRVRLGFLDTTDYFFAASD</sequence>
<keyword evidence="3" id="KW-1133">Transmembrane helix</keyword>
<dbReference type="EMBL" id="VAWA01000002">
    <property type="protein sequence ID" value="TLP79421.1"/>
    <property type="molecule type" value="Genomic_DNA"/>
</dbReference>
<evidence type="ECO:0000313" key="4">
    <source>
        <dbReference type="EMBL" id="TLP79421.1"/>
    </source>
</evidence>
<feature type="transmembrane region" description="Helical" evidence="3">
    <location>
        <begin position="73"/>
        <end position="94"/>
    </location>
</feature>
<proteinExistence type="predicted"/>